<evidence type="ECO:0008006" key="3">
    <source>
        <dbReference type="Google" id="ProtNLM"/>
    </source>
</evidence>
<dbReference type="Proteomes" id="UP001459277">
    <property type="component" value="Unassembled WGS sequence"/>
</dbReference>
<evidence type="ECO:0000313" key="2">
    <source>
        <dbReference type="Proteomes" id="UP001459277"/>
    </source>
</evidence>
<keyword evidence="2" id="KW-1185">Reference proteome</keyword>
<proteinExistence type="predicted"/>
<evidence type="ECO:0000313" key="1">
    <source>
        <dbReference type="EMBL" id="KAL0012600.1"/>
    </source>
</evidence>
<sequence>MSSSSGNYSGSSGHMCTYETCVLKTSLTVDNFGRRFLGCSQYKVGPKCPAFKWLDNPTCMRGNEVAHLVQQKLDLLRSELQLAHERERAATQTAAEATKMAKIAQDRAAKATERERKF</sequence>
<protein>
    <recommendedName>
        <fullName evidence="3">Zinc finger GRF-type domain-containing protein</fullName>
    </recommendedName>
</protein>
<dbReference type="AlphaFoldDB" id="A0AAW2DPE9"/>
<dbReference type="EMBL" id="JAZDWU010000002">
    <property type="protein sequence ID" value="KAL0012600.1"/>
    <property type="molecule type" value="Genomic_DNA"/>
</dbReference>
<comment type="caution">
    <text evidence="1">The sequence shown here is derived from an EMBL/GenBank/DDBJ whole genome shotgun (WGS) entry which is preliminary data.</text>
</comment>
<name>A0AAW2DPE9_9ROSI</name>
<reference evidence="1 2" key="1">
    <citation type="submission" date="2024-01" db="EMBL/GenBank/DDBJ databases">
        <title>A telomere-to-telomere, gap-free genome of sweet tea (Lithocarpus litseifolius).</title>
        <authorList>
            <person name="Zhou J."/>
        </authorList>
    </citation>
    <scope>NUCLEOTIDE SEQUENCE [LARGE SCALE GENOMIC DNA]</scope>
    <source>
        <strain evidence="1">Zhou-2022a</strain>
        <tissue evidence="1">Leaf</tissue>
    </source>
</reference>
<accession>A0AAW2DPE9</accession>
<organism evidence="1 2">
    <name type="scientific">Lithocarpus litseifolius</name>
    <dbReference type="NCBI Taxonomy" id="425828"/>
    <lineage>
        <taxon>Eukaryota</taxon>
        <taxon>Viridiplantae</taxon>
        <taxon>Streptophyta</taxon>
        <taxon>Embryophyta</taxon>
        <taxon>Tracheophyta</taxon>
        <taxon>Spermatophyta</taxon>
        <taxon>Magnoliopsida</taxon>
        <taxon>eudicotyledons</taxon>
        <taxon>Gunneridae</taxon>
        <taxon>Pentapetalae</taxon>
        <taxon>rosids</taxon>
        <taxon>fabids</taxon>
        <taxon>Fagales</taxon>
        <taxon>Fagaceae</taxon>
        <taxon>Lithocarpus</taxon>
    </lineage>
</organism>
<gene>
    <name evidence="1" type="ORF">SO802_007708</name>
</gene>